<name>A0ABY6HNJ5_9ARCH</name>
<sequence length="61" mass="7452">MQDFQVKWVSPTNYTCRRIFNKELGDDFLDYSMKKDFILPNRPKVSPFSKKRENLEYNIMK</sequence>
<reference evidence="1" key="1">
    <citation type="submission" date="2022-09" db="EMBL/GenBank/DDBJ databases">
        <title>Actin cytoskeleton and complex cell architecture in an #Asgard archaeon.</title>
        <authorList>
            <person name="Ponce Toledo R.I."/>
            <person name="Schleper C."/>
            <person name="Rodrigues Oliveira T."/>
            <person name="Wollweber F."/>
            <person name="Xu J."/>
            <person name="Rittmann S."/>
            <person name="Klingl A."/>
            <person name="Pilhofer M."/>
        </authorList>
    </citation>
    <scope>NUCLEOTIDE SEQUENCE</scope>
    <source>
        <strain evidence="1">B-35</strain>
    </source>
</reference>
<organism evidence="1 2">
    <name type="scientific">Candidatus Lokiarchaeum ossiferum</name>
    <dbReference type="NCBI Taxonomy" id="2951803"/>
    <lineage>
        <taxon>Archaea</taxon>
        <taxon>Promethearchaeati</taxon>
        <taxon>Promethearchaeota</taxon>
        <taxon>Promethearchaeia</taxon>
        <taxon>Promethearchaeales</taxon>
        <taxon>Promethearchaeaceae</taxon>
        <taxon>Candidatus Lokiarchaeum</taxon>
    </lineage>
</organism>
<protein>
    <submittedName>
        <fullName evidence="1">Uncharacterized protein</fullName>
    </submittedName>
</protein>
<gene>
    <name evidence="1" type="ORF">NEF87_000257</name>
</gene>
<accession>A0ABY6HNJ5</accession>
<evidence type="ECO:0000313" key="2">
    <source>
        <dbReference type="Proteomes" id="UP001208689"/>
    </source>
</evidence>
<proteinExistence type="predicted"/>
<keyword evidence="2" id="KW-1185">Reference proteome</keyword>
<evidence type="ECO:0000313" key="1">
    <source>
        <dbReference type="EMBL" id="UYP43972.1"/>
    </source>
</evidence>
<dbReference type="Proteomes" id="UP001208689">
    <property type="component" value="Chromosome"/>
</dbReference>
<dbReference type="EMBL" id="CP104013">
    <property type="protein sequence ID" value="UYP43972.1"/>
    <property type="molecule type" value="Genomic_DNA"/>
</dbReference>